<evidence type="ECO:0000259" key="3">
    <source>
        <dbReference type="PROSITE" id="PS50977"/>
    </source>
</evidence>
<reference evidence="4 5" key="1">
    <citation type="submission" date="2017-09" db="EMBL/GenBank/DDBJ databases">
        <title>FDA dAtabase for Regulatory Grade micrObial Sequences (FDA-ARGOS): Supporting development and validation of Infectious Disease Dx tests.</title>
        <authorList>
            <person name="Minogue T."/>
            <person name="Wolcott M."/>
            <person name="Wasieloski L."/>
            <person name="Aguilar W."/>
            <person name="Moore D."/>
            <person name="Tallon L."/>
            <person name="Sadzewicz L."/>
            <person name="Ott S."/>
            <person name="Zhao X."/>
            <person name="Nagaraj S."/>
            <person name="Vavikolanu K."/>
            <person name="Aluvathingal J."/>
            <person name="Nadendla S."/>
            <person name="Sichtig H."/>
        </authorList>
    </citation>
    <scope>NUCLEOTIDE SEQUENCE [LARGE SCALE GENOMIC DNA]</scope>
    <source>
        <strain evidence="4 5">FDAARGOS_392</strain>
    </source>
</reference>
<feature type="domain" description="HTH tetR-type" evidence="3">
    <location>
        <begin position="10"/>
        <end position="70"/>
    </location>
</feature>
<evidence type="ECO:0000256" key="1">
    <source>
        <dbReference type="ARBA" id="ARBA00023125"/>
    </source>
</evidence>
<dbReference type="PANTHER" id="PTHR30055:SF226">
    <property type="entry name" value="HTH-TYPE TRANSCRIPTIONAL REGULATOR PKSA"/>
    <property type="match status" value="1"/>
</dbReference>
<dbReference type="InterPro" id="IPR050109">
    <property type="entry name" value="HTH-type_TetR-like_transc_reg"/>
</dbReference>
<dbReference type="InterPro" id="IPR023772">
    <property type="entry name" value="DNA-bd_HTH_TetR-type_CS"/>
</dbReference>
<dbReference type="EMBL" id="CP023525">
    <property type="protein sequence ID" value="ATF93307.1"/>
    <property type="molecule type" value="Genomic_DNA"/>
</dbReference>
<dbReference type="PANTHER" id="PTHR30055">
    <property type="entry name" value="HTH-TYPE TRANSCRIPTIONAL REGULATOR RUTR"/>
    <property type="match status" value="1"/>
</dbReference>
<dbReference type="InterPro" id="IPR001647">
    <property type="entry name" value="HTH_TetR"/>
</dbReference>
<dbReference type="Proteomes" id="UP000217979">
    <property type="component" value="Chromosome"/>
</dbReference>
<gene>
    <name evidence="4" type="ORF">CO704_14885</name>
</gene>
<evidence type="ECO:0000313" key="5">
    <source>
        <dbReference type="Proteomes" id="UP000217979"/>
    </source>
</evidence>
<dbReference type="PROSITE" id="PS50977">
    <property type="entry name" value="HTH_TETR_2"/>
    <property type="match status" value="1"/>
</dbReference>
<name>A0A291DZS5_9ENTR</name>
<dbReference type="InterPro" id="IPR009057">
    <property type="entry name" value="Homeodomain-like_sf"/>
</dbReference>
<dbReference type="GO" id="GO:0000976">
    <property type="term" value="F:transcription cis-regulatory region binding"/>
    <property type="evidence" value="ECO:0007669"/>
    <property type="project" value="TreeGrafter"/>
</dbReference>
<keyword evidence="1 2" id="KW-0238">DNA-binding</keyword>
<evidence type="ECO:0000313" key="4">
    <source>
        <dbReference type="EMBL" id="ATF93307.1"/>
    </source>
</evidence>
<dbReference type="PRINTS" id="PR00455">
    <property type="entry name" value="HTHTETR"/>
</dbReference>
<organism evidence="4 5">
    <name type="scientific">Cedecea neteri</name>
    <dbReference type="NCBI Taxonomy" id="158822"/>
    <lineage>
        <taxon>Bacteria</taxon>
        <taxon>Pseudomonadati</taxon>
        <taxon>Pseudomonadota</taxon>
        <taxon>Gammaproteobacteria</taxon>
        <taxon>Enterobacterales</taxon>
        <taxon>Enterobacteriaceae</taxon>
        <taxon>Cedecea</taxon>
    </lineage>
</organism>
<feature type="DNA-binding region" description="H-T-H motif" evidence="2">
    <location>
        <begin position="33"/>
        <end position="52"/>
    </location>
</feature>
<sequence>MSSKLEARHKARQNDIIAAARRCFTSSGFHSASMSQIATEAQLSVGQIYRYFSNKDAIIEAIIHRIIDKRIADMSDKSPTDIIPNLLASRISLNEEDDTLMLEISAEATRNPQVAAWLKEADERIFKTACLHLKKDHPHLTEERVRCSVEVTAVMMEGTIYRRLTSQKVEPQAMEKVYREIINMLIGIN</sequence>
<dbReference type="Pfam" id="PF00440">
    <property type="entry name" value="TetR_N"/>
    <property type="match status" value="1"/>
</dbReference>
<dbReference type="SUPFAM" id="SSF46689">
    <property type="entry name" value="Homeodomain-like"/>
    <property type="match status" value="1"/>
</dbReference>
<dbReference type="GO" id="GO:0003700">
    <property type="term" value="F:DNA-binding transcription factor activity"/>
    <property type="evidence" value="ECO:0007669"/>
    <property type="project" value="TreeGrafter"/>
</dbReference>
<protein>
    <submittedName>
        <fullName evidence="4">TetR/AcrR family transcriptional regulator</fullName>
    </submittedName>
</protein>
<dbReference type="AlphaFoldDB" id="A0A291DZS5"/>
<evidence type="ECO:0000256" key="2">
    <source>
        <dbReference type="PROSITE-ProRule" id="PRU00335"/>
    </source>
</evidence>
<dbReference type="Gene3D" id="1.10.357.10">
    <property type="entry name" value="Tetracycline Repressor, domain 2"/>
    <property type="match status" value="1"/>
</dbReference>
<accession>A0A291DZS5</accession>
<proteinExistence type="predicted"/>
<dbReference type="RefSeq" id="WP_061272510.1">
    <property type="nucleotide sequence ID" value="NZ_CP023525.1"/>
</dbReference>
<dbReference type="PROSITE" id="PS01081">
    <property type="entry name" value="HTH_TETR_1"/>
    <property type="match status" value="1"/>
</dbReference>